<dbReference type="RefSeq" id="WP_093250386.1">
    <property type="nucleotide sequence ID" value="NZ_FNGP01000002.1"/>
</dbReference>
<dbReference type="STRING" id="686624.SAMN04488242_1427"/>
<dbReference type="AlphaFoldDB" id="A0A1G9JSB8"/>
<evidence type="ECO:0000256" key="1">
    <source>
        <dbReference type="SAM" id="Phobius"/>
    </source>
</evidence>
<keyword evidence="1" id="KW-1133">Transmembrane helix</keyword>
<gene>
    <name evidence="3" type="ORF">SAMN04488242_1427</name>
</gene>
<dbReference type="OrthoDB" id="9774199at2"/>
<proteinExistence type="predicted"/>
<dbReference type="CDD" id="cd05245">
    <property type="entry name" value="SDR_a2"/>
    <property type="match status" value="1"/>
</dbReference>
<dbReference type="InterPro" id="IPR036291">
    <property type="entry name" value="NAD(P)-bd_dom_sf"/>
</dbReference>
<dbReference type="InterPro" id="IPR051207">
    <property type="entry name" value="ComplexI_NDUFA9_subunit"/>
</dbReference>
<evidence type="ECO:0000259" key="2">
    <source>
        <dbReference type="Pfam" id="PF13460"/>
    </source>
</evidence>
<dbReference type="Pfam" id="PF13460">
    <property type="entry name" value="NAD_binding_10"/>
    <property type="match status" value="1"/>
</dbReference>
<accession>A0A1G9JSB8</accession>
<evidence type="ECO:0000313" key="4">
    <source>
        <dbReference type="Proteomes" id="UP000199475"/>
    </source>
</evidence>
<sequence>MTEPTTSESARTALVTGATGYIGGLLVKRLLDAGWNVRVLTRHRDSVAKEDWGTSVDVSEGDARSADDLRRALDGVDVAYYLIHSMGQADDFAERDREVAKTFGDAAREAGVQRIVYLSGLHPDGELSPHLASRVEVGDILLRSGVPTAVLQAAVVIGLGSVSFDMLRYLAERLPAMVAPKWLKNRIQPIAIDDVLHYLVGAADLPADVNRTFDIGGPEVLTYADMLKRFAAVTGLRKRIIVTVPVLTPRLASYWIGLVTPLDPGVAKPLIGSLVHEVVCREHDINDYVPEPAGGPTGFDDAVRSAMEHAPEDHALQYVGAVAGLVGGIVATAWLAGKRLRG</sequence>
<keyword evidence="1" id="KW-0812">Transmembrane</keyword>
<dbReference type="Proteomes" id="UP000199475">
    <property type="component" value="Unassembled WGS sequence"/>
</dbReference>
<dbReference type="Gene3D" id="3.40.50.720">
    <property type="entry name" value="NAD(P)-binding Rossmann-like Domain"/>
    <property type="match status" value="1"/>
</dbReference>
<dbReference type="SUPFAM" id="SSF51735">
    <property type="entry name" value="NAD(P)-binding Rossmann-fold domains"/>
    <property type="match status" value="1"/>
</dbReference>
<dbReference type="EMBL" id="FNGP01000002">
    <property type="protein sequence ID" value="SDL40166.1"/>
    <property type="molecule type" value="Genomic_DNA"/>
</dbReference>
<feature type="transmembrane region" description="Helical" evidence="1">
    <location>
        <begin position="315"/>
        <end position="336"/>
    </location>
</feature>
<dbReference type="InterPro" id="IPR016040">
    <property type="entry name" value="NAD(P)-bd_dom"/>
</dbReference>
<dbReference type="PANTHER" id="PTHR12126">
    <property type="entry name" value="NADH-UBIQUINONE OXIDOREDUCTASE 39 KDA SUBUNIT-RELATED"/>
    <property type="match status" value="1"/>
</dbReference>
<reference evidence="3 4" key="1">
    <citation type="submission" date="2016-10" db="EMBL/GenBank/DDBJ databases">
        <authorList>
            <person name="de Groot N.N."/>
        </authorList>
    </citation>
    <scope>NUCLEOTIDE SEQUENCE [LARGE SCALE GENOMIC DNA]</scope>
    <source>
        <strain evidence="3 4">CGMCC 1.9159</strain>
    </source>
</reference>
<protein>
    <submittedName>
        <fullName evidence="3">TspO and MBR related proteins</fullName>
    </submittedName>
</protein>
<organism evidence="3 4">
    <name type="scientific">Tessaracoccus oleiagri</name>
    <dbReference type="NCBI Taxonomy" id="686624"/>
    <lineage>
        <taxon>Bacteria</taxon>
        <taxon>Bacillati</taxon>
        <taxon>Actinomycetota</taxon>
        <taxon>Actinomycetes</taxon>
        <taxon>Propionibacteriales</taxon>
        <taxon>Propionibacteriaceae</taxon>
        <taxon>Tessaracoccus</taxon>
    </lineage>
</organism>
<keyword evidence="1" id="KW-0472">Membrane</keyword>
<keyword evidence="4" id="KW-1185">Reference proteome</keyword>
<dbReference type="PANTHER" id="PTHR12126:SF11">
    <property type="entry name" value="NADH DEHYDROGENASE [UBIQUINONE] 1 ALPHA SUBCOMPLEX SUBUNIT 9, MITOCHONDRIAL"/>
    <property type="match status" value="1"/>
</dbReference>
<name>A0A1G9JSB8_9ACTN</name>
<feature type="domain" description="NAD(P)-binding" evidence="2">
    <location>
        <begin position="17"/>
        <end position="127"/>
    </location>
</feature>
<dbReference type="GO" id="GO:0044877">
    <property type="term" value="F:protein-containing complex binding"/>
    <property type="evidence" value="ECO:0007669"/>
    <property type="project" value="TreeGrafter"/>
</dbReference>
<evidence type="ECO:0000313" key="3">
    <source>
        <dbReference type="EMBL" id="SDL40166.1"/>
    </source>
</evidence>